<organism evidence="2 3">
    <name type="scientific">Rangifer tarandus platyrhynchus</name>
    <name type="common">Svalbard reindeer</name>
    <dbReference type="NCBI Taxonomy" id="3082113"/>
    <lineage>
        <taxon>Eukaryota</taxon>
        <taxon>Metazoa</taxon>
        <taxon>Chordata</taxon>
        <taxon>Craniata</taxon>
        <taxon>Vertebrata</taxon>
        <taxon>Euteleostomi</taxon>
        <taxon>Mammalia</taxon>
        <taxon>Eutheria</taxon>
        <taxon>Laurasiatheria</taxon>
        <taxon>Artiodactyla</taxon>
        <taxon>Ruminantia</taxon>
        <taxon>Pecora</taxon>
        <taxon>Cervidae</taxon>
        <taxon>Odocoileinae</taxon>
        <taxon>Rangifer</taxon>
    </lineage>
</organism>
<name>A0ABN8ZD40_RANTA</name>
<evidence type="ECO:0000313" key="3">
    <source>
        <dbReference type="Proteomes" id="UP001176941"/>
    </source>
</evidence>
<dbReference type="Proteomes" id="UP001176941">
    <property type="component" value="Chromosome 3"/>
</dbReference>
<reference evidence="2" key="1">
    <citation type="submission" date="2023-04" db="EMBL/GenBank/DDBJ databases">
        <authorList>
            <consortium name="ELIXIR-Norway"/>
        </authorList>
    </citation>
    <scope>NUCLEOTIDE SEQUENCE [LARGE SCALE GENOMIC DNA]</scope>
</reference>
<feature type="region of interest" description="Disordered" evidence="1">
    <location>
        <begin position="85"/>
        <end position="106"/>
    </location>
</feature>
<evidence type="ECO:0000256" key="1">
    <source>
        <dbReference type="SAM" id="MobiDB-lite"/>
    </source>
</evidence>
<dbReference type="EMBL" id="OX459939">
    <property type="protein sequence ID" value="CAI9170951.1"/>
    <property type="molecule type" value="Genomic_DNA"/>
</dbReference>
<proteinExistence type="predicted"/>
<feature type="region of interest" description="Disordered" evidence="1">
    <location>
        <begin position="122"/>
        <end position="158"/>
    </location>
</feature>
<evidence type="ECO:0000313" key="2">
    <source>
        <dbReference type="EMBL" id="CAI9170951.1"/>
    </source>
</evidence>
<gene>
    <name evidence="2" type="ORF">MRATA1EN1_LOCUS19913</name>
</gene>
<keyword evidence="3" id="KW-1185">Reference proteome</keyword>
<accession>A0ABN8ZD40</accession>
<protein>
    <submittedName>
        <fullName evidence="2">Uncharacterized protein</fullName>
    </submittedName>
</protein>
<sequence length="296" mass="32124">MRFFPLDLEGAVTGLAATQSEQLGLAHRGDGHASLTAPSGPGGVSARFLAPRFWAVILLLGLAMMSKGMSYHGRLRCRWTDPAAQAEWPGPRQRSPLAGPEGQLLPVPPKLPASQHFDWEVAERSRKPAPLQRCPVASARHPARDQRSERGLVQAPEKGAISSSLGAEARSSSWKGLNCALFFMPMVSPELSDATFISVAFLILLVLAREEWVREKSLMFHGSSAVTPSSGNPETIPALSAPWPSSQCFSLKPELRPCLSEAGALHTLSCRLCSRNRNTGSLRLPESILLFFKGRR</sequence>